<dbReference type="AlphaFoldDB" id="V6LJF7"/>
<evidence type="ECO:0000313" key="2">
    <source>
        <dbReference type="EMBL" id="EST42969.1"/>
    </source>
</evidence>
<dbReference type="EMBL" id="KI546113">
    <property type="protein sequence ID" value="EST44720.1"/>
    <property type="molecule type" value="Genomic_DNA"/>
</dbReference>
<sequence>MEELWAEFRQPVRCGAILDPFKAIWPKRRTGENKVRQQFSGDSRAPIRAQSQANKVIVQIYSIIHSSASTMPAQMAQRRTGLEMMCDGTTGRVSGHDG</sequence>
<evidence type="ECO:0000313" key="3">
    <source>
        <dbReference type="EMBL" id="EST44720.1"/>
    </source>
</evidence>
<organism evidence="3">
    <name type="scientific">Spironucleus salmonicida</name>
    <dbReference type="NCBI Taxonomy" id="348837"/>
    <lineage>
        <taxon>Eukaryota</taxon>
        <taxon>Metamonada</taxon>
        <taxon>Diplomonadida</taxon>
        <taxon>Hexamitidae</taxon>
        <taxon>Hexamitinae</taxon>
        <taxon>Spironucleus</taxon>
    </lineage>
</organism>
<dbReference type="EMBL" id="KI546150">
    <property type="protein sequence ID" value="EST42969.1"/>
    <property type="molecule type" value="Genomic_DNA"/>
</dbReference>
<accession>V6LJF7</accession>
<proteinExistence type="predicted"/>
<dbReference type="EMBL" id="KI546150">
    <property type="protein sequence ID" value="EST42962.1"/>
    <property type="molecule type" value="Genomic_DNA"/>
</dbReference>
<protein>
    <submittedName>
        <fullName evidence="3">Uncharacterized protein</fullName>
    </submittedName>
</protein>
<evidence type="ECO:0000313" key="1">
    <source>
        <dbReference type="EMBL" id="EST42962.1"/>
    </source>
</evidence>
<gene>
    <name evidence="3" type="ORF">SS50377_15433</name>
    <name evidence="1" type="ORF">SS50377_17411</name>
    <name evidence="2" type="ORF">SS50377_17418</name>
</gene>
<reference evidence="3" key="1">
    <citation type="journal article" date="2014" name="PLoS Genet.">
        <title>The Genome of Spironucleus salmonicida Highlights a Fish Pathogen Adapted to Fluctuating Environments.</title>
        <authorList>
            <person name="Xu F."/>
            <person name="Jerlstrom-Hultqvist J."/>
            <person name="Einarsson E."/>
            <person name="Astvaldsson A."/>
            <person name="Svard S.G."/>
            <person name="Andersson J.O."/>
        </authorList>
    </citation>
    <scope>NUCLEOTIDE SEQUENCE</scope>
</reference>
<name>V6LJF7_9EUKA</name>